<dbReference type="InterPro" id="IPR045651">
    <property type="entry name" value="DUF6398"/>
</dbReference>
<keyword evidence="3" id="KW-1185">Reference proteome</keyword>
<dbReference type="RefSeq" id="WP_195901375.1">
    <property type="nucleotide sequence ID" value="NZ_JADOGI010000213.1"/>
</dbReference>
<evidence type="ECO:0000259" key="1">
    <source>
        <dbReference type="Pfam" id="PF19935"/>
    </source>
</evidence>
<organism evidence="2 3">
    <name type="scientific">Nonomuraea cypriaca</name>
    <dbReference type="NCBI Taxonomy" id="1187855"/>
    <lineage>
        <taxon>Bacteria</taxon>
        <taxon>Bacillati</taxon>
        <taxon>Actinomycetota</taxon>
        <taxon>Actinomycetes</taxon>
        <taxon>Streptosporangiales</taxon>
        <taxon>Streptosporangiaceae</taxon>
        <taxon>Nonomuraea</taxon>
    </lineage>
</organism>
<dbReference type="EMBL" id="JADOGI010000213">
    <property type="protein sequence ID" value="MBF8192482.1"/>
    <property type="molecule type" value="Genomic_DNA"/>
</dbReference>
<feature type="domain" description="DUF6398" evidence="1">
    <location>
        <begin position="19"/>
        <end position="123"/>
    </location>
</feature>
<name>A0A931AP77_9ACTN</name>
<dbReference type="AlphaFoldDB" id="A0A931AP77"/>
<proteinExistence type="predicted"/>
<sequence length="180" mass="19999">MTKPDELKIPNAMRQISEEIIALTQTVCAELLDEEYAGLARRVIAALARKRPSPLVSGTRRVWAAGVVYALGQTNFLFDPSTEPYRTADELSSAFGVSKSAMGAKAKQIRDTLKMSWHSPEWQHPDMLARNPAIWFVLVDGLMYDARELPVEIQFEAYRQGVIPYVPALGPAATPPRDTV</sequence>
<evidence type="ECO:0000313" key="3">
    <source>
        <dbReference type="Proteomes" id="UP000605361"/>
    </source>
</evidence>
<dbReference type="Pfam" id="PF19935">
    <property type="entry name" value="DUF6398"/>
    <property type="match status" value="1"/>
</dbReference>
<reference evidence="2" key="1">
    <citation type="submission" date="2020-11" db="EMBL/GenBank/DDBJ databases">
        <title>Whole-genome analyses of Nonomuraea sp. K274.</title>
        <authorList>
            <person name="Veyisoglu A."/>
        </authorList>
    </citation>
    <scope>NUCLEOTIDE SEQUENCE</scope>
    <source>
        <strain evidence="2">K274</strain>
    </source>
</reference>
<gene>
    <name evidence="2" type="ORF">ITP53_43750</name>
</gene>
<dbReference type="Proteomes" id="UP000605361">
    <property type="component" value="Unassembled WGS sequence"/>
</dbReference>
<evidence type="ECO:0000313" key="2">
    <source>
        <dbReference type="EMBL" id="MBF8192482.1"/>
    </source>
</evidence>
<protein>
    <recommendedName>
        <fullName evidence="1">DUF6398 domain-containing protein</fullName>
    </recommendedName>
</protein>
<accession>A0A931AP77</accession>
<comment type="caution">
    <text evidence="2">The sequence shown here is derived from an EMBL/GenBank/DDBJ whole genome shotgun (WGS) entry which is preliminary data.</text>
</comment>